<dbReference type="Proteomes" id="UP000242715">
    <property type="component" value="Unassembled WGS sequence"/>
</dbReference>
<proteinExistence type="predicted"/>
<sequence length="139" mass="16289">MRSIHAFIFNFRIFHLSIFQIDLNQWNRSNRSSIVRIQIKYCHGNSGENLPHCYSQMLAFLLIGHHALLQLPYSLQLMKFQDYKIMSLQRETVSLNQLPTLPVDIEIPKVEVRFEKLCVEGDAFNGSRAPMLDYFLCLI</sequence>
<gene>
    <name evidence="1" type="ORF">TSUD_204600</name>
</gene>
<dbReference type="EMBL" id="DF973392">
    <property type="protein sequence ID" value="GAU29266.1"/>
    <property type="molecule type" value="Genomic_DNA"/>
</dbReference>
<organism evidence="1 2">
    <name type="scientific">Trifolium subterraneum</name>
    <name type="common">Subterranean clover</name>
    <dbReference type="NCBI Taxonomy" id="3900"/>
    <lineage>
        <taxon>Eukaryota</taxon>
        <taxon>Viridiplantae</taxon>
        <taxon>Streptophyta</taxon>
        <taxon>Embryophyta</taxon>
        <taxon>Tracheophyta</taxon>
        <taxon>Spermatophyta</taxon>
        <taxon>Magnoliopsida</taxon>
        <taxon>eudicotyledons</taxon>
        <taxon>Gunneridae</taxon>
        <taxon>Pentapetalae</taxon>
        <taxon>rosids</taxon>
        <taxon>fabids</taxon>
        <taxon>Fabales</taxon>
        <taxon>Fabaceae</taxon>
        <taxon>Papilionoideae</taxon>
        <taxon>50 kb inversion clade</taxon>
        <taxon>NPAAA clade</taxon>
        <taxon>Hologalegina</taxon>
        <taxon>IRL clade</taxon>
        <taxon>Trifolieae</taxon>
        <taxon>Trifolium</taxon>
    </lineage>
</organism>
<evidence type="ECO:0000313" key="1">
    <source>
        <dbReference type="EMBL" id="GAU29266.1"/>
    </source>
</evidence>
<dbReference type="AlphaFoldDB" id="A0A2Z6M9Y4"/>
<name>A0A2Z6M9Y4_TRISU</name>
<protein>
    <submittedName>
        <fullName evidence="1">Uncharacterized protein</fullName>
    </submittedName>
</protein>
<reference evidence="2" key="1">
    <citation type="journal article" date="2017" name="Front. Plant Sci.">
        <title>Climate Clever Clovers: New Paradigm to Reduce the Environmental Footprint of Ruminants by Breeding Low Methanogenic Forages Utilizing Haplotype Variation.</title>
        <authorList>
            <person name="Kaur P."/>
            <person name="Appels R."/>
            <person name="Bayer P.E."/>
            <person name="Keeble-Gagnere G."/>
            <person name="Wang J."/>
            <person name="Hirakawa H."/>
            <person name="Shirasawa K."/>
            <person name="Vercoe P."/>
            <person name="Stefanova K."/>
            <person name="Durmic Z."/>
            <person name="Nichols P."/>
            <person name="Revell C."/>
            <person name="Isobe S.N."/>
            <person name="Edwards D."/>
            <person name="Erskine W."/>
        </authorList>
    </citation>
    <scope>NUCLEOTIDE SEQUENCE [LARGE SCALE GENOMIC DNA]</scope>
    <source>
        <strain evidence="2">cv. Daliak</strain>
    </source>
</reference>
<keyword evidence="2" id="KW-1185">Reference proteome</keyword>
<accession>A0A2Z6M9Y4</accession>
<evidence type="ECO:0000313" key="2">
    <source>
        <dbReference type="Proteomes" id="UP000242715"/>
    </source>
</evidence>